<keyword evidence="1" id="KW-0812">Transmembrane</keyword>
<evidence type="ECO:0000313" key="3">
    <source>
        <dbReference type="EMBL" id="KTD62241.1"/>
    </source>
</evidence>
<sequence length="156" mass="18394">MDPWHSILDVLWLCVLLLMLRHFRQERKAIKASQEWLLTKGRITLFNWTRAGHRLWPKIEYRYEVNGREYTGEYLFLDTSHNSPHSRYARKVAYRVAMAYEKNEDIDVFYNPNDPGQAALDIAMPKKLTFIIGLLVFLIVLHLVIVGYRWLIASSG</sequence>
<dbReference type="AlphaFoldDB" id="A0A0W0YZD1"/>
<dbReference type="Pfam" id="PF12158">
    <property type="entry name" value="DUF3592"/>
    <property type="match status" value="1"/>
</dbReference>
<dbReference type="RefSeq" id="WP_058484000.1">
    <property type="nucleotide sequence ID" value="NZ_CAAAII010000004.1"/>
</dbReference>
<dbReference type="InterPro" id="IPR021994">
    <property type="entry name" value="DUF3592"/>
</dbReference>
<protein>
    <recommendedName>
        <fullName evidence="2">DUF3592 domain-containing protein</fullName>
    </recommendedName>
</protein>
<evidence type="ECO:0000256" key="1">
    <source>
        <dbReference type="SAM" id="Phobius"/>
    </source>
</evidence>
<proteinExistence type="predicted"/>
<dbReference type="OrthoDB" id="5652006at2"/>
<feature type="domain" description="DUF3592" evidence="2">
    <location>
        <begin position="56"/>
        <end position="121"/>
    </location>
</feature>
<dbReference type="Proteomes" id="UP000054877">
    <property type="component" value="Unassembled WGS sequence"/>
</dbReference>
<feature type="transmembrane region" description="Helical" evidence="1">
    <location>
        <begin position="6"/>
        <end position="23"/>
    </location>
</feature>
<accession>A0A0W0YZD1</accession>
<evidence type="ECO:0000313" key="4">
    <source>
        <dbReference type="Proteomes" id="UP000054877"/>
    </source>
</evidence>
<keyword evidence="1" id="KW-0472">Membrane</keyword>
<comment type="caution">
    <text evidence="3">The sequence shown here is derived from an EMBL/GenBank/DDBJ whole genome shotgun (WGS) entry which is preliminary data.</text>
</comment>
<dbReference type="EMBL" id="LNYX01000030">
    <property type="protein sequence ID" value="KTD62241.1"/>
    <property type="molecule type" value="Genomic_DNA"/>
</dbReference>
<feature type="transmembrane region" description="Helical" evidence="1">
    <location>
        <begin position="128"/>
        <end position="151"/>
    </location>
</feature>
<keyword evidence="4" id="KW-1185">Reference proteome</keyword>
<keyword evidence="1" id="KW-1133">Transmembrane helix</keyword>
<name>A0A0W0YZD1_LEGSP</name>
<reference evidence="3 4" key="1">
    <citation type="submission" date="2015-11" db="EMBL/GenBank/DDBJ databases">
        <title>Genomic analysis of 38 Legionella species identifies large and diverse effector repertoires.</title>
        <authorList>
            <person name="Burstein D."/>
            <person name="Amaro F."/>
            <person name="Zusman T."/>
            <person name="Lifshitz Z."/>
            <person name="Cohen O."/>
            <person name="Gilbert J.A."/>
            <person name="Pupko T."/>
            <person name="Shuman H.A."/>
            <person name="Segal G."/>
        </authorList>
    </citation>
    <scope>NUCLEOTIDE SEQUENCE [LARGE SCALE GENOMIC DNA]</scope>
    <source>
        <strain evidence="3 4">Mt.St.Helens-9</strain>
    </source>
</reference>
<evidence type="ECO:0000259" key="2">
    <source>
        <dbReference type="Pfam" id="PF12158"/>
    </source>
</evidence>
<organism evidence="3 4">
    <name type="scientific">Legionella spiritensis</name>
    <dbReference type="NCBI Taxonomy" id="452"/>
    <lineage>
        <taxon>Bacteria</taxon>
        <taxon>Pseudomonadati</taxon>
        <taxon>Pseudomonadota</taxon>
        <taxon>Gammaproteobacteria</taxon>
        <taxon>Legionellales</taxon>
        <taxon>Legionellaceae</taxon>
        <taxon>Legionella</taxon>
    </lineage>
</organism>
<gene>
    <name evidence="3" type="ORF">Lspi_2091</name>
</gene>
<dbReference type="STRING" id="452.Lspi_2091"/>
<dbReference type="PATRIC" id="fig|452.5.peg.2301"/>